<dbReference type="GO" id="GO:0003700">
    <property type="term" value="F:DNA-binding transcription factor activity"/>
    <property type="evidence" value="ECO:0007669"/>
    <property type="project" value="InterPro"/>
</dbReference>
<keyword evidence="3" id="KW-0804">Transcription</keyword>
<keyword evidence="6" id="KW-1185">Reference proteome</keyword>
<dbReference type="InterPro" id="IPR000835">
    <property type="entry name" value="HTH_MarR-typ"/>
</dbReference>
<dbReference type="EMBL" id="QXQB01000004">
    <property type="protein sequence ID" value="RJX38083.1"/>
    <property type="molecule type" value="Genomic_DNA"/>
</dbReference>
<dbReference type="PANTHER" id="PTHR42756">
    <property type="entry name" value="TRANSCRIPTIONAL REGULATOR, MARR"/>
    <property type="match status" value="1"/>
</dbReference>
<evidence type="ECO:0000256" key="3">
    <source>
        <dbReference type="ARBA" id="ARBA00023163"/>
    </source>
</evidence>
<dbReference type="SMART" id="SM00347">
    <property type="entry name" value="HTH_MARR"/>
    <property type="match status" value="1"/>
</dbReference>
<evidence type="ECO:0000256" key="1">
    <source>
        <dbReference type="ARBA" id="ARBA00023015"/>
    </source>
</evidence>
<dbReference type="AlphaFoldDB" id="A0A3A6PQE0"/>
<protein>
    <submittedName>
        <fullName evidence="5">MarR family transcriptional regulator</fullName>
    </submittedName>
</protein>
<evidence type="ECO:0000313" key="5">
    <source>
        <dbReference type="EMBL" id="RJX38083.1"/>
    </source>
</evidence>
<dbReference type="CDD" id="cd00090">
    <property type="entry name" value="HTH_ARSR"/>
    <property type="match status" value="1"/>
</dbReference>
<dbReference type="Gene3D" id="1.10.10.10">
    <property type="entry name" value="Winged helix-like DNA-binding domain superfamily/Winged helix DNA-binding domain"/>
    <property type="match status" value="1"/>
</dbReference>
<dbReference type="PRINTS" id="PR00598">
    <property type="entry name" value="HTHMARR"/>
</dbReference>
<gene>
    <name evidence="5" type="ORF">D3P09_18605</name>
</gene>
<keyword evidence="1" id="KW-0805">Transcription regulation</keyword>
<evidence type="ECO:0000259" key="4">
    <source>
        <dbReference type="PROSITE" id="PS50995"/>
    </source>
</evidence>
<dbReference type="InterPro" id="IPR036390">
    <property type="entry name" value="WH_DNA-bd_sf"/>
</dbReference>
<feature type="domain" description="HTH marR-type" evidence="4">
    <location>
        <begin position="7"/>
        <end position="139"/>
    </location>
</feature>
<evidence type="ECO:0000256" key="2">
    <source>
        <dbReference type="ARBA" id="ARBA00023125"/>
    </source>
</evidence>
<dbReference type="Pfam" id="PF01047">
    <property type="entry name" value="MarR"/>
    <property type="match status" value="1"/>
</dbReference>
<comment type="caution">
    <text evidence="5">The sequence shown here is derived from an EMBL/GenBank/DDBJ whole genome shotgun (WGS) entry which is preliminary data.</text>
</comment>
<dbReference type="GO" id="GO:0003677">
    <property type="term" value="F:DNA binding"/>
    <property type="evidence" value="ECO:0007669"/>
    <property type="project" value="UniProtKB-KW"/>
</dbReference>
<keyword evidence="2" id="KW-0238">DNA-binding</keyword>
<dbReference type="PANTHER" id="PTHR42756:SF1">
    <property type="entry name" value="TRANSCRIPTIONAL REPRESSOR OF EMRAB OPERON"/>
    <property type="match status" value="1"/>
</dbReference>
<dbReference type="SUPFAM" id="SSF46785">
    <property type="entry name" value="Winged helix' DNA-binding domain"/>
    <property type="match status" value="1"/>
</dbReference>
<organism evidence="5 6">
    <name type="scientific">Paenibacillus pinisoli</name>
    <dbReference type="NCBI Taxonomy" id="1276110"/>
    <lineage>
        <taxon>Bacteria</taxon>
        <taxon>Bacillati</taxon>
        <taxon>Bacillota</taxon>
        <taxon>Bacilli</taxon>
        <taxon>Bacillales</taxon>
        <taxon>Paenibacillaceae</taxon>
        <taxon>Paenibacillus</taxon>
    </lineage>
</organism>
<evidence type="ECO:0000313" key="6">
    <source>
        <dbReference type="Proteomes" id="UP000267798"/>
    </source>
</evidence>
<name>A0A3A6PQE0_9BACL</name>
<reference evidence="5 6" key="1">
    <citation type="submission" date="2018-09" db="EMBL/GenBank/DDBJ databases">
        <title>Paenibacillus aracenensis nov. sp. isolated from a cave in southern Spain.</title>
        <authorList>
            <person name="Jurado V."/>
            <person name="Gutierrez-Patricio S."/>
            <person name="Gonzalez-Pimentel J.L."/>
            <person name="Miller A.Z."/>
            <person name="Laiz L."/>
            <person name="Saiz-Jimenez C."/>
        </authorList>
    </citation>
    <scope>NUCLEOTIDE SEQUENCE [LARGE SCALE GENOMIC DNA]</scope>
    <source>
        <strain evidence="5 6">JCM 19203</strain>
    </source>
</reference>
<proteinExistence type="predicted"/>
<dbReference type="RefSeq" id="WP_120112902.1">
    <property type="nucleotide sequence ID" value="NZ_QXQB01000004.1"/>
</dbReference>
<sequence>MTLPTSKKPITRLMSHIVRRHHQQVHTELNGHEVYPGQPPLMLALARDGGQSQNELARRLEIKPATLTVMLNRMEKNGLVRREADPADLRISRIYLTAKGFDTVSLVGETLDRLEQQALQQFTAEEEALFRSFLMRVKDNMDN</sequence>
<dbReference type="PROSITE" id="PS50995">
    <property type="entry name" value="HTH_MARR_2"/>
    <property type="match status" value="1"/>
</dbReference>
<dbReference type="Proteomes" id="UP000267798">
    <property type="component" value="Unassembled WGS sequence"/>
</dbReference>
<accession>A0A3A6PQE0</accession>
<dbReference type="InterPro" id="IPR011991">
    <property type="entry name" value="ArsR-like_HTH"/>
</dbReference>
<dbReference type="InterPro" id="IPR036388">
    <property type="entry name" value="WH-like_DNA-bd_sf"/>
</dbReference>
<dbReference type="OrthoDB" id="6400170at2"/>